<dbReference type="OrthoDB" id="9909311at2759"/>
<dbReference type="OMA" id="LECQEKT"/>
<feature type="compositionally biased region" description="Polar residues" evidence="2">
    <location>
        <begin position="45"/>
        <end position="54"/>
    </location>
</feature>
<comment type="subcellular location">
    <subcellularLocation>
        <location evidence="1">Nucleus</location>
    </subcellularLocation>
</comment>
<dbReference type="InterPro" id="IPR009057">
    <property type="entry name" value="Homeodomain-like_sf"/>
</dbReference>
<name>A0A0B2VNU3_TOXCA</name>
<feature type="region of interest" description="Disordered" evidence="2">
    <location>
        <begin position="475"/>
        <end position="531"/>
    </location>
</feature>
<dbReference type="GO" id="GO:0005634">
    <property type="term" value="C:nucleus"/>
    <property type="evidence" value="ECO:0007669"/>
    <property type="project" value="UniProtKB-SubCell"/>
</dbReference>
<feature type="compositionally biased region" description="Polar residues" evidence="2">
    <location>
        <begin position="568"/>
        <end position="581"/>
    </location>
</feature>
<dbReference type="Gene3D" id="3.30.160.60">
    <property type="entry name" value="Classic Zinc Finger"/>
    <property type="match status" value="1"/>
</dbReference>
<evidence type="ECO:0000256" key="1">
    <source>
        <dbReference type="ARBA" id="ARBA00004123"/>
    </source>
</evidence>
<feature type="region of interest" description="Disordered" evidence="2">
    <location>
        <begin position="258"/>
        <end position="311"/>
    </location>
</feature>
<dbReference type="Pfam" id="PF04218">
    <property type="entry name" value="CENP-B_N"/>
    <property type="match status" value="1"/>
</dbReference>
<sequence length="703" mass="76284">MATSLLIPAQQSTSNVGGGVFVGHTADSPPLASIAENTTVVTGGVHSSGSKSPQAASTAATAATERRKKKPYKELTLEEKVQLIRLAEENAGLSQASIAERYAIAKSNVCRILQRKHEYLRAFECAGFAGSRKRKLRGDPDHHQNASGTSHIQEARPSTNQQRHLPMIPAPKPRYCIPTTPLKEANELQRDVISDNCLLQNLAENHFGNETLRAHMYKQHQISRMFMCRCCNWAFPDKTSLHMHMQAKEEGKTISVPVIGKGNPPAQQQNTTPGHGAAGAAPQAPTLHGNPPAQQQNTTPGHGAAGAAPQAPTLHVPQARAPAQNPFAPLQLHTLAAHQPLNITDPNALQAAAATLFPQMALLRGATPNSSPADELMSKLRERLMLNNLVAQSGFGLAAWLASFPKVDQSGLGSVGATNSDILTTKEESVVDIGDEDDEINVDKEVDEEMPLERARYHNDDHIDICEDVVDKEDGKQCDSHVDDAHESGENKECANESRIRADNTHLSGGSATSDSSVSPPTSNTMPNLRSAINASPLNNLIYKKRLLDSPNNINDALLNIAAPQPTIRASEQSPDGQDSHVSPAETNSSISSSTESSRECYECSVYKGKLAVAENRCRYLEGRTATLQSDALRFSTRVSVSENSARQFEHEGRVLREQNELLQRKLLECQEKTLAFMQGDQATNPQAIALYLNDILKTTFLR</sequence>
<feature type="region of interest" description="Disordered" evidence="2">
    <location>
        <begin position="45"/>
        <end position="70"/>
    </location>
</feature>
<gene>
    <name evidence="4" type="primary">C06E1.8</name>
    <name evidence="4" type="ORF">Tcan_10708</name>
</gene>
<dbReference type="AlphaFoldDB" id="A0A0B2VNU3"/>
<dbReference type="STRING" id="6265.A0A0B2VNU3"/>
<feature type="region of interest" description="Disordered" evidence="2">
    <location>
        <begin position="568"/>
        <end position="594"/>
    </location>
</feature>
<protein>
    <submittedName>
        <fullName evidence="4">Putative zinc finger protein C06E1.8</fullName>
    </submittedName>
</protein>
<feature type="domain" description="HTH psq-type" evidence="3">
    <location>
        <begin position="69"/>
        <end position="122"/>
    </location>
</feature>
<evidence type="ECO:0000313" key="4">
    <source>
        <dbReference type="EMBL" id="KHN83112.1"/>
    </source>
</evidence>
<feature type="compositionally biased region" description="Low complexity" evidence="2">
    <location>
        <begin position="271"/>
        <end position="286"/>
    </location>
</feature>
<dbReference type="EMBL" id="JPKZ01001219">
    <property type="protein sequence ID" value="KHN83112.1"/>
    <property type="molecule type" value="Genomic_DNA"/>
</dbReference>
<reference evidence="4 5" key="1">
    <citation type="submission" date="2014-11" db="EMBL/GenBank/DDBJ databases">
        <title>Genetic blueprint of the zoonotic pathogen Toxocara canis.</title>
        <authorList>
            <person name="Zhu X.-Q."/>
            <person name="Korhonen P.K."/>
            <person name="Cai H."/>
            <person name="Young N.D."/>
            <person name="Nejsum P."/>
            <person name="von Samson-Himmelstjerna G."/>
            <person name="Boag P.R."/>
            <person name="Tan P."/>
            <person name="Li Q."/>
            <person name="Min J."/>
            <person name="Yang Y."/>
            <person name="Wang X."/>
            <person name="Fang X."/>
            <person name="Hall R.S."/>
            <person name="Hofmann A."/>
            <person name="Sternberg P.W."/>
            <person name="Jex A.R."/>
            <person name="Gasser R.B."/>
        </authorList>
    </citation>
    <scope>NUCLEOTIDE SEQUENCE [LARGE SCALE GENOMIC DNA]</scope>
    <source>
        <strain evidence="4">PN_DK_2014</strain>
    </source>
</reference>
<feature type="compositionally biased region" description="Low complexity" evidence="2">
    <location>
        <begin position="508"/>
        <end position="523"/>
    </location>
</feature>
<feature type="compositionally biased region" description="Low complexity" evidence="2">
    <location>
        <begin position="298"/>
        <end position="311"/>
    </location>
</feature>
<dbReference type="InterPro" id="IPR007889">
    <property type="entry name" value="HTH_Psq"/>
</dbReference>
<comment type="caution">
    <text evidence="4">The sequence shown here is derived from an EMBL/GenBank/DDBJ whole genome shotgun (WGS) entry which is preliminary data.</text>
</comment>
<dbReference type="GO" id="GO:0003677">
    <property type="term" value="F:DNA binding"/>
    <property type="evidence" value="ECO:0007669"/>
    <property type="project" value="InterPro"/>
</dbReference>
<accession>A0A0B2VNU3</accession>
<proteinExistence type="predicted"/>
<dbReference type="SUPFAM" id="SSF46689">
    <property type="entry name" value="Homeodomain-like"/>
    <property type="match status" value="1"/>
</dbReference>
<feature type="compositionally biased region" description="Polar residues" evidence="2">
    <location>
        <begin position="145"/>
        <end position="163"/>
    </location>
</feature>
<feature type="compositionally biased region" description="Basic and acidic residues" evidence="2">
    <location>
        <begin position="475"/>
        <end position="504"/>
    </location>
</feature>
<dbReference type="Proteomes" id="UP000031036">
    <property type="component" value="Unassembled WGS sequence"/>
</dbReference>
<evidence type="ECO:0000313" key="5">
    <source>
        <dbReference type="Proteomes" id="UP000031036"/>
    </source>
</evidence>
<feature type="compositionally biased region" description="Low complexity" evidence="2">
    <location>
        <begin position="583"/>
        <end position="594"/>
    </location>
</feature>
<feature type="region of interest" description="Disordered" evidence="2">
    <location>
        <begin position="133"/>
        <end position="170"/>
    </location>
</feature>
<evidence type="ECO:0000256" key="2">
    <source>
        <dbReference type="SAM" id="MobiDB-lite"/>
    </source>
</evidence>
<organism evidence="4 5">
    <name type="scientific">Toxocara canis</name>
    <name type="common">Canine roundworm</name>
    <dbReference type="NCBI Taxonomy" id="6265"/>
    <lineage>
        <taxon>Eukaryota</taxon>
        <taxon>Metazoa</taxon>
        <taxon>Ecdysozoa</taxon>
        <taxon>Nematoda</taxon>
        <taxon>Chromadorea</taxon>
        <taxon>Rhabditida</taxon>
        <taxon>Spirurina</taxon>
        <taxon>Ascaridomorpha</taxon>
        <taxon>Ascaridoidea</taxon>
        <taxon>Toxocaridae</taxon>
        <taxon>Toxocara</taxon>
    </lineage>
</organism>
<keyword evidence="5" id="KW-1185">Reference proteome</keyword>
<dbReference type="Gene3D" id="1.10.10.60">
    <property type="entry name" value="Homeodomain-like"/>
    <property type="match status" value="1"/>
</dbReference>
<evidence type="ECO:0000259" key="3">
    <source>
        <dbReference type="Pfam" id="PF04218"/>
    </source>
</evidence>